<evidence type="ECO:0000256" key="5">
    <source>
        <dbReference type="ARBA" id="ARBA00023242"/>
    </source>
</evidence>
<dbReference type="Gene3D" id="3.30.40.10">
    <property type="entry name" value="Zinc/RING finger domain, C3HC4 (zinc finger)"/>
    <property type="match status" value="1"/>
</dbReference>
<feature type="compositionally biased region" description="Pro residues" evidence="7">
    <location>
        <begin position="1598"/>
        <end position="1608"/>
    </location>
</feature>
<evidence type="ECO:0000313" key="10">
    <source>
        <dbReference type="Proteomes" id="UP000008549"/>
    </source>
</evidence>
<dbReference type="InterPro" id="IPR011011">
    <property type="entry name" value="Znf_FYVE_PHD"/>
</dbReference>
<feature type="coiled-coil region" evidence="6">
    <location>
        <begin position="1165"/>
        <end position="1196"/>
    </location>
</feature>
<dbReference type="EMBL" id="HE601351">
    <property type="protein sequence ID" value="CAP30310.2"/>
    <property type="molecule type" value="Genomic_DNA"/>
</dbReference>
<evidence type="ECO:0000256" key="7">
    <source>
        <dbReference type="SAM" id="MobiDB-lite"/>
    </source>
</evidence>
<feature type="compositionally biased region" description="Low complexity" evidence="7">
    <location>
        <begin position="1338"/>
        <end position="1350"/>
    </location>
</feature>
<feature type="compositionally biased region" description="Low complexity" evidence="7">
    <location>
        <begin position="1313"/>
        <end position="1326"/>
    </location>
</feature>
<dbReference type="InterPro" id="IPR018501">
    <property type="entry name" value="DDT_dom"/>
</dbReference>
<dbReference type="InterPro" id="IPR038028">
    <property type="entry name" value="BPTF"/>
</dbReference>
<keyword evidence="2" id="KW-0479">Metal-binding</keyword>
<dbReference type="PROSITE" id="PS50827">
    <property type="entry name" value="DDT"/>
    <property type="match status" value="1"/>
</dbReference>
<dbReference type="PROSITE" id="PS01359">
    <property type="entry name" value="ZF_PHD_1"/>
    <property type="match status" value="1"/>
</dbReference>
<feature type="compositionally biased region" description="Low complexity" evidence="7">
    <location>
        <begin position="1626"/>
        <end position="1647"/>
    </location>
</feature>
<evidence type="ECO:0000256" key="4">
    <source>
        <dbReference type="ARBA" id="ARBA00022833"/>
    </source>
</evidence>
<feature type="compositionally biased region" description="Acidic residues" evidence="7">
    <location>
        <begin position="129"/>
        <end position="157"/>
    </location>
</feature>
<dbReference type="InterPro" id="IPR013083">
    <property type="entry name" value="Znf_RING/FYVE/PHD"/>
</dbReference>
<feature type="compositionally biased region" description="Low complexity" evidence="7">
    <location>
        <begin position="1558"/>
        <end position="1567"/>
    </location>
</feature>
<feature type="domain" description="DDT" evidence="8">
    <location>
        <begin position="205"/>
        <end position="265"/>
    </location>
</feature>
<dbReference type="OMA" id="CIMAEIH"/>
<dbReference type="InterPro" id="IPR019786">
    <property type="entry name" value="Zinc_finger_PHD-type_CS"/>
</dbReference>
<evidence type="ECO:0000259" key="8">
    <source>
        <dbReference type="PROSITE" id="PS50827"/>
    </source>
</evidence>
<feature type="compositionally biased region" description="Low complexity" evidence="7">
    <location>
        <begin position="1368"/>
        <end position="1379"/>
    </location>
</feature>
<evidence type="ECO:0000256" key="3">
    <source>
        <dbReference type="ARBA" id="ARBA00022771"/>
    </source>
</evidence>
<feature type="compositionally biased region" description="Acidic residues" evidence="7">
    <location>
        <begin position="553"/>
        <end position="562"/>
    </location>
</feature>
<keyword evidence="3" id="KW-0863">Zinc-finger</keyword>
<feature type="region of interest" description="Disordered" evidence="7">
    <location>
        <begin position="545"/>
        <end position="567"/>
    </location>
</feature>
<dbReference type="Pfam" id="PF15613">
    <property type="entry name" value="WSD"/>
    <property type="match status" value="1"/>
</dbReference>
<evidence type="ECO:0000256" key="2">
    <source>
        <dbReference type="ARBA" id="ARBA00022723"/>
    </source>
</evidence>
<dbReference type="eggNOG" id="KOG1473">
    <property type="taxonomic scope" value="Eukaryota"/>
</dbReference>
<dbReference type="STRING" id="6238.A8XCE3"/>
<dbReference type="Pfam" id="PF02791">
    <property type="entry name" value="DDT"/>
    <property type="match status" value="1"/>
</dbReference>
<dbReference type="GO" id="GO:0008270">
    <property type="term" value="F:zinc ion binding"/>
    <property type="evidence" value="ECO:0007669"/>
    <property type="project" value="UniProtKB-KW"/>
</dbReference>
<feature type="compositionally biased region" description="Polar residues" evidence="7">
    <location>
        <begin position="1108"/>
        <end position="1120"/>
    </location>
</feature>
<dbReference type="PANTHER" id="PTHR45975:SF2">
    <property type="entry name" value="NUCLEOSOME-REMODELING FACTOR SUBUNIT BPTF"/>
    <property type="match status" value="1"/>
</dbReference>
<evidence type="ECO:0000256" key="1">
    <source>
        <dbReference type="ARBA" id="ARBA00004123"/>
    </source>
</evidence>
<feature type="region of interest" description="Disordered" evidence="7">
    <location>
        <begin position="1"/>
        <end position="157"/>
    </location>
</feature>
<evidence type="ECO:0000256" key="6">
    <source>
        <dbReference type="SAM" id="Coils"/>
    </source>
</evidence>
<evidence type="ECO:0000313" key="11">
    <source>
        <dbReference type="WormBase" id="CBG11092a"/>
    </source>
</evidence>
<keyword evidence="10" id="KW-1185">Reference proteome</keyword>
<dbReference type="SMART" id="SM00571">
    <property type="entry name" value="DDT"/>
    <property type="match status" value="1"/>
</dbReference>
<organism evidence="9 10">
    <name type="scientific">Caenorhabditis briggsae</name>
    <dbReference type="NCBI Taxonomy" id="6238"/>
    <lineage>
        <taxon>Eukaryota</taxon>
        <taxon>Metazoa</taxon>
        <taxon>Ecdysozoa</taxon>
        <taxon>Nematoda</taxon>
        <taxon>Chromadorea</taxon>
        <taxon>Rhabditida</taxon>
        <taxon>Rhabditina</taxon>
        <taxon>Rhabditomorpha</taxon>
        <taxon>Rhabditoidea</taxon>
        <taxon>Rhabditidae</taxon>
        <taxon>Peloderinae</taxon>
        <taxon>Caenorhabditis</taxon>
    </lineage>
</organism>
<dbReference type="GO" id="GO:0006357">
    <property type="term" value="P:regulation of transcription by RNA polymerase II"/>
    <property type="evidence" value="ECO:0000318"/>
    <property type="project" value="GO_Central"/>
</dbReference>
<dbReference type="HOGENOM" id="CLU_000284_2_0_1"/>
<dbReference type="GO" id="GO:0016589">
    <property type="term" value="C:NURF complex"/>
    <property type="evidence" value="ECO:0000318"/>
    <property type="project" value="GO_Central"/>
</dbReference>
<dbReference type="Proteomes" id="UP000008549">
    <property type="component" value="Unassembled WGS sequence"/>
</dbReference>
<dbReference type="WormBase" id="CBG11092a">
    <property type="protein sequence ID" value="CBP08747"/>
    <property type="gene ID" value="WBGene00032278"/>
    <property type="gene designation" value="Cbr-nurf-1"/>
</dbReference>
<keyword evidence="6" id="KW-0175">Coiled coil</keyword>
<feature type="region of interest" description="Disordered" evidence="7">
    <location>
        <begin position="1410"/>
        <end position="1430"/>
    </location>
</feature>
<feature type="compositionally biased region" description="Polar residues" evidence="7">
    <location>
        <begin position="1327"/>
        <end position="1337"/>
    </location>
</feature>
<keyword evidence="5" id="KW-0539">Nucleus</keyword>
<protein>
    <submittedName>
        <fullName evidence="9">Protein CBR-NURF-1</fullName>
    </submittedName>
</protein>
<feature type="region of interest" description="Disordered" evidence="7">
    <location>
        <begin position="1589"/>
        <end position="1674"/>
    </location>
</feature>
<gene>
    <name evidence="11" type="primary">nurf-1</name>
    <name evidence="9" type="synonym">Cbr-nurf-1</name>
    <name evidence="11" type="ORF">CBG11092</name>
    <name evidence="9" type="ORF">CBG_11092</name>
</gene>
<feature type="region of interest" description="Disordered" evidence="7">
    <location>
        <begin position="1546"/>
        <end position="1568"/>
    </location>
</feature>
<sequence>MAPPRGGRNKRKLNTASESGTSVADSEEAVDSSTPSASRPRRSRLPRRYFDDDYSPPPSKKRATNRETPVSDAQEEEDLKLELTKTPVVPRERSSRGGRRKITNPNMGRPKKNPTPPRSKSRKTRQEEDVIYMDEDSEDEEEEESEEEFILGGEEDELEELDLDPVSQVLTDSEDTIFCPWIDMDPETIPKLDLPESSQDIPLPKHATMDAIEVYEILRSYHRTLRITPFTFEDFCAALISKNNSCIMAEIHMALLKSCLKSDDEEQTHYSVTETNNSANIMIHHMDTMTYAEILRQFIEAYPFSDSSVRDAVNTENYPYVGYESKLVVLLFMSYRFLYSLEFKKVVNNVGKFQNDENCRVCGKSSGRVIGCTQCEAAFHVECSHLKPFPDILVCNICKRNDVRGVRPVDESMEKEPLRSQPIGRDRYGRFYWFIARRIIVQSLDETEIHYYSTPPQLYQLLKKLDRDYYERDLCDAFQDRIEELLEQMTLTVEMTSERRDTAIDNMMKKNAFSFDYADATIPTIYLHKDSMKRMAAILRDCSAKVEPKEEPQSDDAPESQDDVTNNDILPETMLGIHNGCLINTFWSGGASQEELVEQFYSQGASVADIDTMSLWRMGDEGNDQTFMTYYNYYSRNEMAESFLVRKKQTDKKKYMSLKFAQIDNFEWTVAKDRQFYGNSVLHTKFVCWTLSKIARRIPADLMHRKWPEIAKAFDMEVGIADNYQQLARSLLKLDAAARKTIFMPQWWNGLGQTKLERITVDQREQFLKEQQKVKKMEVDALAKELDDSFIRVNYSKPKWPNTYILRQKGETYRNAGKGVMGGWEWVAAKYVARRVPVPQHPQCPMPNEGSDEEIKVGGASIKSRSNRKSRRLEGLIKFITHERDNKIAATTSSTPLIPSPSKKCYSPSCRAQRNPNCYSPSCRNGLLIAQTLQKIHVEPKLPEGVLGEDRPWPIPEIQTFKSKKGGKSIFVLQKKILRRLIVTAGCQQVYMPGFSAGTKSNLLIWPYPAPRPTLDLCWKWQTLNARNLHAVALQLKIMWSSIKWNEFEPDDNHPDRRVVIDTPTHDERRRIVKHKEMPPYGQYERYQLEIEIIPLYDEQEDEDESWTTRARQTDSARTASTRKKRPLRNLDNRVPTSVRYEWVDGVTLKVYEIKDYWKYCRLEEERAVRKAADAARKAQKAKEDAERQRVMALNRSPAVPRNSSITTDRVHTPYLGQPPQRRSNNSNVGLDLNGPQKGYLERYNTSQVPPRNTGLIKPVTPSPHRVQPNPIRKIPVSSLPQFAQQELHKRHQLQRTAAGSDYGTGGSPVVMSSNGGSYQSGGSNSAQRQSGHNYPVQTNQQQHQQQPQQHVLSQYPPIQRSIASTSNGYHGQHQQQYQNGGGGQPQPTRRVIVTVSSFLDCSDLSHRLTSFQPPKSKRSNFQQYRQPQTQNAIAEEAYSPDQPPVILRYDAQSTSQAPPPQPHARQVYTTQQVVRTAPAGAKPGTIVYVKNADGGLTQRRLVRREDQDSGQYPPGTVLQGQGPRLVHVRPTNGGAPATRQLYMASGNAGPRFRPSPTTTGTVGMGMPRAEQRQLVRKVVHRQPEQMDQVYNDHPSPQQQPHPQPPTNPRFVIQHAPPKISNPRGGMTMQMGQQQHQLQHNNMPQPQEFQQDPMMIGQEEVPEASMDYQDPNQH</sequence>
<evidence type="ECO:0000313" key="9">
    <source>
        <dbReference type="EMBL" id="CAP30310.2"/>
    </source>
</evidence>
<dbReference type="PANTHER" id="PTHR45975">
    <property type="entry name" value="NUCLEOSOME-REMODELING FACTOR SUBUNIT BPTF"/>
    <property type="match status" value="1"/>
</dbReference>
<feature type="region of interest" description="Disordered" evidence="7">
    <location>
        <begin position="1104"/>
        <end position="1125"/>
    </location>
</feature>
<dbReference type="FunCoup" id="A8XCE3">
    <property type="interactions" value="2990"/>
</dbReference>
<reference evidence="9 10" key="2">
    <citation type="journal article" date="2011" name="PLoS Genet.">
        <title>Caenorhabditis briggsae recombinant inbred line genotypes reveal inter-strain incompatibility and the evolution of recombination.</title>
        <authorList>
            <person name="Ross J.A."/>
            <person name="Koboldt D.C."/>
            <person name="Staisch J.E."/>
            <person name="Chamberlin H.M."/>
            <person name="Gupta B.P."/>
            <person name="Miller R.D."/>
            <person name="Baird S.E."/>
            <person name="Haag E.S."/>
        </authorList>
    </citation>
    <scope>NUCLEOTIDE SEQUENCE [LARGE SCALE GENOMIC DNA]</scope>
    <source>
        <strain evidence="9 10">AF16</strain>
    </source>
</reference>
<reference evidence="9 10" key="1">
    <citation type="journal article" date="2003" name="PLoS Biol.">
        <title>The genome sequence of Caenorhabditis briggsae: a platform for comparative genomics.</title>
        <authorList>
            <person name="Stein L.D."/>
            <person name="Bao Z."/>
            <person name="Blasiar D."/>
            <person name="Blumenthal T."/>
            <person name="Brent M.R."/>
            <person name="Chen N."/>
            <person name="Chinwalla A."/>
            <person name="Clarke L."/>
            <person name="Clee C."/>
            <person name="Coghlan A."/>
            <person name="Coulson A."/>
            <person name="D'Eustachio P."/>
            <person name="Fitch D.H."/>
            <person name="Fulton L.A."/>
            <person name="Fulton R.E."/>
            <person name="Griffiths-Jones S."/>
            <person name="Harris T.W."/>
            <person name="Hillier L.W."/>
            <person name="Kamath R."/>
            <person name="Kuwabara P.E."/>
            <person name="Mardis E.R."/>
            <person name="Marra M.A."/>
            <person name="Miner T.L."/>
            <person name="Minx P."/>
            <person name="Mullikin J.C."/>
            <person name="Plumb R.W."/>
            <person name="Rogers J."/>
            <person name="Schein J.E."/>
            <person name="Sohrmann M."/>
            <person name="Spieth J."/>
            <person name="Stajich J.E."/>
            <person name="Wei C."/>
            <person name="Willey D."/>
            <person name="Wilson R.K."/>
            <person name="Durbin R."/>
            <person name="Waterston R.H."/>
        </authorList>
    </citation>
    <scope>NUCLEOTIDE SEQUENCE [LARGE SCALE GENOMIC DNA]</scope>
    <source>
        <strain evidence="9 10">AF16</strain>
    </source>
</reference>
<comment type="subcellular location">
    <subcellularLocation>
        <location evidence="1">Nucleus</location>
    </subcellularLocation>
</comment>
<feature type="region of interest" description="Disordered" evidence="7">
    <location>
        <begin position="1196"/>
        <end position="1270"/>
    </location>
</feature>
<feature type="region of interest" description="Disordered" evidence="7">
    <location>
        <begin position="1284"/>
        <end position="1389"/>
    </location>
</feature>
<feature type="region of interest" description="Disordered" evidence="7">
    <location>
        <begin position="1505"/>
        <end position="1525"/>
    </location>
</feature>
<proteinExistence type="predicted"/>
<dbReference type="InterPro" id="IPR028941">
    <property type="entry name" value="WHIM2_dom"/>
</dbReference>
<dbReference type="SUPFAM" id="SSF57903">
    <property type="entry name" value="FYVE/PHD zinc finger"/>
    <property type="match status" value="1"/>
</dbReference>
<dbReference type="SMART" id="SM00249">
    <property type="entry name" value="PHD"/>
    <property type="match status" value="1"/>
</dbReference>
<keyword evidence="4" id="KW-0862">Zinc</keyword>
<dbReference type="GO" id="GO:0000978">
    <property type="term" value="F:RNA polymerase II cis-regulatory region sequence-specific DNA binding"/>
    <property type="evidence" value="ECO:0000318"/>
    <property type="project" value="GO_Central"/>
</dbReference>
<feature type="compositionally biased region" description="Polar residues" evidence="7">
    <location>
        <begin position="14"/>
        <end position="24"/>
    </location>
</feature>
<dbReference type="InParanoid" id="A8XCE3"/>
<name>A8XCE3_CAEBR</name>
<dbReference type="InterPro" id="IPR001965">
    <property type="entry name" value="Znf_PHD"/>
</dbReference>
<accession>A8XCE3</accession>